<feature type="domain" description="Protein angel homolog 2 N-terminal" evidence="3">
    <location>
        <begin position="74"/>
        <end position="180"/>
    </location>
</feature>
<name>G1L3R3_AILME</name>
<reference evidence="4 5" key="1">
    <citation type="journal article" date="2010" name="Nature">
        <title>The sequence and de novo assembly of the giant panda genome.</title>
        <authorList>
            <person name="Li R."/>
            <person name="Fan W."/>
            <person name="Tian G."/>
            <person name="Zhu H."/>
            <person name="He L."/>
            <person name="Cai J."/>
            <person name="Huang Q."/>
            <person name="Cai Q."/>
            <person name="Li B."/>
            <person name="Bai Y."/>
            <person name="Zhang Z."/>
            <person name="Zhang Y."/>
            <person name="Wang W."/>
            <person name="Li J."/>
            <person name="Wei F."/>
            <person name="Li H."/>
            <person name="Jian M."/>
            <person name="Li J."/>
            <person name="Zhang Z."/>
            <person name="Nielsen R."/>
            <person name="Li D."/>
            <person name="Gu W."/>
            <person name="Yang Z."/>
            <person name="Xuan Z."/>
            <person name="Ryder O.A."/>
            <person name="Leung F.C."/>
            <person name="Zhou Y."/>
            <person name="Cao J."/>
            <person name="Sun X."/>
            <person name="Fu Y."/>
            <person name="Fang X."/>
            <person name="Guo X."/>
            <person name="Wang B."/>
            <person name="Hou R."/>
            <person name="Shen F."/>
            <person name="Mu B."/>
            <person name="Ni P."/>
            <person name="Lin R."/>
            <person name="Qian W."/>
            <person name="Wang G."/>
            <person name="Yu C."/>
            <person name="Nie W."/>
            <person name="Wang J."/>
            <person name="Wu Z."/>
            <person name="Liang H."/>
            <person name="Min J."/>
            <person name="Wu Q."/>
            <person name="Cheng S."/>
            <person name="Ruan J."/>
            <person name="Wang M."/>
            <person name="Shi Z."/>
            <person name="Wen M."/>
            <person name="Liu B."/>
            <person name="Ren X."/>
            <person name="Zheng H."/>
            <person name="Dong D."/>
            <person name="Cook K."/>
            <person name="Shan G."/>
            <person name="Zhang H."/>
            <person name="Kosiol C."/>
            <person name="Xie X."/>
            <person name="Lu Z."/>
            <person name="Zheng H."/>
            <person name="Li Y."/>
            <person name="Steiner C.C."/>
            <person name="Lam T.T."/>
            <person name="Lin S."/>
            <person name="Zhang Q."/>
            <person name="Li G."/>
            <person name="Tian J."/>
            <person name="Gong T."/>
            <person name="Liu H."/>
            <person name="Zhang D."/>
            <person name="Fang L."/>
            <person name="Ye C."/>
            <person name="Zhang J."/>
            <person name="Hu W."/>
            <person name="Xu A."/>
            <person name="Ren Y."/>
            <person name="Zhang G."/>
            <person name="Bruford M.W."/>
            <person name="Li Q."/>
            <person name="Ma L."/>
            <person name="Guo Y."/>
            <person name="An N."/>
            <person name="Hu Y."/>
            <person name="Zheng Y."/>
            <person name="Shi Y."/>
            <person name="Li Z."/>
            <person name="Liu Q."/>
            <person name="Chen Y."/>
            <person name="Zhao J."/>
            <person name="Qu N."/>
            <person name="Zhao S."/>
            <person name="Tian F."/>
            <person name="Wang X."/>
            <person name="Wang H."/>
            <person name="Xu L."/>
            <person name="Liu X."/>
            <person name="Vinar T."/>
            <person name="Wang Y."/>
            <person name="Lam T.W."/>
            <person name="Yiu S.M."/>
            <person name="Liu S."/>
            <person name="Zhang H."/>
            <person name="Li D."/>
            <person name="Huang Y."/>
            <person name="Wang X."/>
            <person name="Yang G."/>
            <person name="Jiang Z."/>
            <person name="Wang J."/>
            <person name="Qin N."/>
            <person name="Li L."/>
            <person name="Li J."/>
            <person name="Bolund L."/>
            <person name="Kristiansen K."/>
            <person name="Wong G.K."/>
            <person name="Olson M."/>
            <person name="Zhang X."/>
            <person name="Li S."/>
            <person name="Yang H."/>
            <person name="Wang J."/>
            <person name="Wang J."/>
        </authorList>
    </citation>
    <scope>NUCLEOTIDE SEQUENCE [LARGE SCALE GENOMIC DNA]</scope>
</reference>
<evidence type="ECO:0000313" key="5">
    <source>
        <dbReference type="Proteomes" id="UP000008912"/>
    </source>
</evidence>
<accession>G1L3R3</accession>
<dbReference type="GO" id="GO:0090616">
    <property type="term" value="P:mitochondrial mRNA 3'-end processing"/>
    <property type="evidence" value="ECO:0007669"/>
    <property type="project" value="Ensembl"/>
</dbReference>
<dbReference type="Gene3D" id="3.60.10.10">
    <property type="entry name" value="Endonuclease/exonuclease/phosphatase"/>
    <property type="match status" value="1"/>
</dbReference>
<dbReference type="InterPro" id="IPR036691">
    <property type="entry name" value="Endo/exonu/phosph_ase_sf"/>
</dbReference>
<evidence type="ECO:0000259" key="2">
    <source>
        <dbReference type="Pfam" id="PF03372"/>
    </source>
</evidence>
<reference evidence="4" key="2">
    <citation type="submission" date="2025-08" db="UniProtKB">
        <authorList>
            <consortium name="Ensembl"/>
        </authorList>
    </citation>
    <scope>IDENTIFICATION</scope>
</reference>
<dbReference type="STRING" id="9646.ENSAMEP00000001523"/>
<reference evidence="4" key="3">
    <citation type="submission" date="2025-09" db="UniProtKB">
        <authorList>
            <consortium name="Ensembl"/>
        </authorList>
    </citation>
    <scope>IDENTIFICATION</scope>
</reference>
<dbReference type="InParanoid" id="G1L3R3"/>
<dbReference type="InterPro" id="IPR005135">
    <property type="entry name" value="Endo/exonuclease/phosphatase"/>
</dbReference>
<evidence type="ECO:0000259" key="3">
    <source>
        <dbReference type="Pfam" id="PF19339"/>
    </source>
</evidence>
<keyword evidence="5" id="KW-1185">Reference proteome</keyword>
<dbReference type="HOGENOM" id="CLU_016428_0_2_1"/>
<dbReference type="InterPro" id="IPR045816">
    <property type="entry name" value="ANGEL2_N"/>
</dbReference>
<organism evidence="4 5">
    <name type="scientific">Ailuropoda melanoleuca</name>
    <name type="common">Giant panda</name>
    <dbReference type="NCBI Taxonomy" id="9646"/>
    <lineage>
        <taxon>Eukaryota</taxon>
        <taxon>Metazoa</taxon>
        <taxon>Chordata</taxon>
        <taxon>Craniata</taxon>
        <taxon>Vertebrata</taxon>
        <taxon>Euteleostomi</taxon>
        <taxon>Mammalia</taxon>
        <taxon>Eutheria</taxon>
        <taxon>Laurasiatheria</taxon>
        <taxon>Carnivora</taxon>
        <taxon>Caniformia</taxon>
        <taxon>Ursidae</taxon>
        <taxon>Ailuropoda</taxon>
    </lineage>
</organism>
<protein>
    <submittedName>
        <fullName evidence="4">Angel homolog 2</fullName>
    </submittedName>
</protein>
<dbReference type="GO" id="GO:0045930">
    <property type="term" value="P:negative regulation of mitotic cell cycle"/>
    <property type="evidence" value="ECO:0007669"/>
    <property type="project" value="Ensembl"/>
</dbReference>
<dbReference type="GO" id="GO:0003730">
    <property type="term" value="F:mRNA 3'-UTR binding"/>
    <property type="evidence" value="ECO:0007669"/>
    <property type="project" value="Ensembl"/>
</dbReference>
<dbReference type="InterPro" id="IPR050410">
    <property type="entry name" value="CCR4/nocturin_mRNA_transcr"/>
</dbReference>
<dbReference type="GO" id="GO:0070935">
    <property type="term" value="P:3'-UTR-mediated mRNA stabilization"/>
    <property type="evidence" value="ECO:0007669"/>
    <property type="project" value="Ensembl"/>
</dbReference>
<dbReference type="PANTHER" id="PTHR12121">
    <property type="entry name" value="CARBON CATABOLITE REPRESSOR PROTEIN 4"/>
    <property type="match status" value="1"/>
</dbReference>
<dbReference type="GO" id="GO:0000175">
    <property type="term" value="F:3'-5'-RNA exonuclease activity"/>
    <property type="evidence" value="ECO:0007669"/>
    <property type="project" value="TreeGrafter"/>
</dbReference>
<dbReference type="Pfam" id="PF03372">
    <property type="entry name" value="Exo_endo_phos"/>
    <property type="match status" value="1"/>
</dbReference>
<dbReference type="Proteomes" id="UP000008912">
    <property type="component" value="Unassembled WGS sequence"/>
</dbReference>
<dbReference type="GO" id="GO:0005759">
    <property type="term" value="C:mitochondrial matrix"/>
    <property type="evidence" value="ECO:0007669"/>
    <property type="project" value="Ensembl"/>
</dbReference>
<dbReference type="AlphaFoldDB" id="G1L3R3"/>
<feature type="region of interest" description="Disordered" evidence="1">
    <location>
        <begin position="22"/>
        <end position="78"/>
    </location>
</feature>
<feature type="domain" description="Endonuclease/exonuclease/phosphatase" evidence="2">
    <location>
        <begin position="221"/>
        <end position="544"/>
    </location>
</feature>
<dbReference type="GO" id="GO:0015030">
    <property type="term" value="C:Cajal body"/>
    <property type="evidence" value="ECO:0007669"/>
    <property type="project" value="Ensembl"/>
</dbReference>
<dbReference type="Ensembl" id="ENSAMET00000001580.2">
    <property type="protein sequence ID" value="ENSAMEP00000001523.2"/>
    <property type="gene ID" value="ENSAMEG00000001436.2"/>
</dbReference>
<proteinExistence type="predicted"/>
<dbReference type="SUPFAM" id="SSF56219">
    <property type="entry name" value="DNase I-like"/>
    <property type="match status" value="1"/>
</dbReference>
<dbReference type="eggNOG" id="KOG0620">
    <property type="taxonomic scope" value="Eukaryota"/>
</dbReference>
<evidence type="ECO:0000256" key="1">
    <source>
        <dbReference type="SAM" id="MobiDB-lite"/>
    </source>
</evidence>
<dbReference type="Pfam" id="PF19339">
    <property type="entry name" value="ANGEL2_N"/>
    <property type="match status" value="1"/>
</dbReference>
<dbReference type="eggNOG" id="KOG2338">
    <property type="taxonomic scope" value="Eukaryota"/>
</dbReference>
<feature type="compositionally biased region" description="Basic and acidic residues" evidence="1">
    <location>
        <begin position="60"/>
        <end position="72"/>
    </location>
</feature>
<gene>
    <name evidence="4" type="primary">ANGEL2</name>
</gene>
<sequence>MEAWRCVRRGYGRCVVGRGRSVGLGGRREEGGAGAGGPVNPGRGGLGEEGGGRGSGRRCRRDEPPETPRDRYPMLPHHQKSLGRDWTTPWENLQRCCWNRHISSCMRWPGHYSRVPYPYFSSRHFSLNWRPPCLFESRTPFQYWNWRPDNLSQTSLIHLSSYIMNSEGDEPSSKRRKHQGTIQRHWEYICNHNKDKMKILGDKNVDPKCEDSDNKFDFSVMSYNILSQDLLEDNSHLYRHCRRPVLHWSFRFPNILKEIKHFDADVLCLQEVQEDHYGAEIRPSLESLGYHCEYKMRTGRKPDGCAICFKHSKFSLLSVNPVEFYRRDVPLLDRDNVGLVLLLQPKIPSAASPVICVANTHLLYNPRRGDIKLTQLAMLLAEISSVAHQKDGSFCPIVMCGDFNSVPGSPLYSFIKEGKLNYEGLAIGKVSGQEQSSRGQRILSIPIWPPNLGISQNCVYEVQQLPKVEKTDSDLTQTELDKTEVLVTAEKLSSNLQHHFSLSSVYSHYFPDTGIPEVTTCHSRSAITVDYIFYSAEKEDVARQPGAEVALVGGLKLLARLSLLTEQDLWTVNGLPNENNSSDHLPLLAKFRLEL</sequence>
<dbReference type="GeneTree" id="ENSGT00940000157391"/>
<feature type="compositionally biased region" description="Gly residues" evidence="1">
    <location>
        <begin position="32"/>
        <end position="54"/>
    </location>
</feature>
<evidence type="ECO:0000313" key="4">
    <source>
        <dbReference type="Ensembl" id="ENSAMEP00000001523.2"/>
    </source>
</evidence>
<dbReference type="PANTHER" id="PTHR12121:SF27">
    <property type="entry name" value="PROTEIN ANGEL HOMOLOG 2"/>
    <property type="match status" value="1"/>
</dbReference>